<evidence type="ECO:0000313" key="2">
    <source>
        <dbReference type="EMBL" id="KAG0718652.1"/>
    </source>
</evidence>
<keyword evidence="3" id="KW-1185">Reference proteome</keyword>
<sequence length="147" mass="16051">MTSSEAELMSKQEQLKTITEQLQSCGPVAAPQLPDTSTQQVAKLEEKIRELELERNNLKKAVKLLESDGSGGREGGCGGQDAQSEVLSTSTISRADDSQRMKELEDTFEERYMRVTLQPSLTPLTPLLSNVNLSLLSLAMSISHSSP</sequence>
<evidence type="ECO:0000313" key="3">
    <source>
        <dbReference type="Proteomes" id="UP000770661"/>
    </source>
</evidence>
<protein>
    <submittedName>
        <fullName evidence="2">Uncharacterized protein</fullName>
    </submittedName>
</protein>
<dbReference type="EMBL" id="JACEEZ010015694">
    <property type="protein sequence ID" value="KAG0718652.1"/>
    <property type="molecule type" value="Genomic_DNA"/>
</dbReference>
<evidence type="ECO:0000256" key="1">
    <source>
        <dbReference type="SAM" id="MobiDB-lite"/>
    </source>
</evidence>
<dbReference type="AlphaFoldDB" id="A0A8J5CSY0"/>
<dbReference type="Proteomes" id="UP000770661">
    <property type="component" value="Unassembled WGS sequence"/>
</dbReference>
<proteinExistence type="predicted"/>
<gene>
    <name evidence="2" type="ORF">GWK47_052006</name>
</gene>
<feature type="region of interest" description="Disordered" evidence="1">
    <location>
        <begin position="66"/>
        <end position="102"/>
    </location>
</feature>
<comment type="caution">
    <text evidence="2">The sequence shown here is derived from an EMBL/GenBank/DDBJ whole genome shotgun (WGS) entry which is preliminary data.</text>
</comment>
<organism evidence="2 3">
    <name type="scientific">Chionoecetes opilio</name>
    <name type="common">Atlantic snow crab</name>
    <name type="synonym">Cancer opilio</name>
    <dbReference type="NCBI Taxonomy" id="41210"/>
    <lineage>
        <taxon>Eukaryota</taxon>
        <taxon>Metazoa</taxon>
        <taxon>Ecdysozoa</taxon>
        <taxon>Arthropoda</taxon>
        <taxon>Crustacea</taxon>
        <taxon>Multicrustacea</taxon>
        <taxon>Malacostraca</taxon>
        <taxon>Eumalacostraca</taxon>
        <taxon>Eucarida</taxon>
        <taxon>Decapoda</taxon>
        <taxon>Pleocyemata</taxon>
        <taxon>Brachyura</taxon>
        <taxon>Eubrachyura</taxon>
        <taxon>Majoidea</taxon>
        <taxon>Majidae</taxon>
        <taxon>Chionoecetes</taxon>
    </lineage>
</organism>
<dbReference type="OrthoDB" id="1926336at2759"/>
<feature type="compositionally biased region" description="Gly residues" evidence="1">
    <location>
        <begin position="69"/>
        <end position="79"/>
    </location>
</feature>
<feature type="compositionally biased region" description="Polar residues" evidence="1">
    <location>
        <begin position="81"/>
        <end position="93"/>
    </location>
</feature>
<accession>A0A8J5CSY0</accession>
<reference evidence="2" key="1">
    <citation type="submission" date="2020-07" db="EMBL/GenBank/DDBJ databases">
        <title>The High-quality genome of the commercially important snow crab, Chionoecetes opilio.</title>
        <authorList>
            <person name="Jeong J.-H."/>
            <person name="Ryu S."/>
        </authorList>
    </citation>
    <scope>NUCLEOTIDE SEQUENCE</scope>
    <source>
        <strain evidence="2">MADBK_172401_WGS</strain>
        <tissue evidence="2">Digestive gland</tissue>
    </source>
</reference>
<name>A0A8J5CSY0_CHIOP</name>